<gene>
    <name evidence="3" type="ORF">LK07_32615</name>
</gene>
<dbReference type="RefSeq" id="WP_052269763.1">
    <property type="nucleotide sequence ID" value="NZ_CP021080.1"/>
</dbReference>
<dbReference type="PROSITE" id="PS50231">
    <property type="entry name" value="RICIN_B_LECTIN"/>
    <property type="match status" value="1"/>
</dbReference>
<accession>A0A221P858</accession>
<proteinExistence type="predicted"/>
<evidence type="ECO:0000256" key="2">
    <source>
        <dbReference type="SAM" id="Phobius"/>
    </source>
</evidence>
<dbReference type="InterPro" id="IPR035992">
    <property type="entry name" value="Ricin_B-like_lectins"/>
</dbReference>
<organism evidence="3 4">
    <name type="scientific">Streptomyces pluripotens</name>
    <dbReference type="NCBI Taxonomy" id="1355015"/>
    <lineage>
        <taxon>Bacteria</taxon>
        <taxon>Bacillati</taxon>
        <taxon>Actinomycetota</taxon>
        <taxon>Actinomycetes</taxon>
        <taxon>Kitasatosporales</taxon>
        <taxon>Streptomycetaceae</taxon>
        <taxon>Streptomyces</taxon>
    </lineage>
</organism>
<evidence type="ECO:0000256" key="1">
    <source>
        <dbReference type="SAM" id="MobiDB-lite"/>
    </source>
</evidence>
<dbReference type="Gene3D" id="2.80.10.50">
    <property type="match status" value="1"/>
</dbReference>
<feature type="transmembrane region" description="Helical" evidence="2">
    <location>
        <begin position="50"/>
        <end position="74"/>
    </location>
</feature>
<dbReference type="EMBL" id="CP022433">
    <property type="protein sequence ID" value="ASN27975.1"/>
    <property type="molecule type" value="Genomic_DNA"/>
</dbReference>
<keyword evidence="2" id="KW-0472">Membrane</keyword>
<reference evidence="3 4" key="1">
    <citation type="submission" date="2017-07" db="EMBL/GenBank/DDBJ databases">
        <title>Genome sequence of Streptomyces pluripotens MUSC 137T.</title>
        <authorList>
            <person name="Ser H.-L."/>
            <person name="Lee L.-H."/>
        </authorList>
    </citation>
    <scope>NUCLEOTIDE SEQUENCE [LARGE SCALE GENOMIC DNA]</scope>
    <source>
        <strain evidence="3 4">MUSC 137</strain>
    </source>
</reference>
<dbReference type="SUPFAM" id="SSF50370">
    <property type="entry name" value="Ricin B-like lectins"/>
    <property type="match status" value="1"/>
</dbReference>
<keyword evidence="4" id="KW-1185">Reference proteome</keyword>
<feature type="region of interest" description="Disordered" evidence="1">
    <location>
        <begin position="1"/>
        <end position="39"/>
    </location>
</feature>
<dbReference type="KEGG" id="splu:LK06_031415"/>
<keyword evidence="2" id="KW-0812">Transmembrane</keyword>
<keyword evidence="2" id="KW-1133">Transmembrane helix</keyword>
<dbReference type="STRING" id="1355015.LK06_031415"/>
<dbReference type="CDD" id="cd23415">
    <property type="entry name" value="beta-trefoil_Ricin_AH"/>
    <property type="match status" value="1"/>
</dbReference>
<name>A0A221P858_9ACTN</name>
<evidence type="ECO:0000313" key="3">
    <source>
        <dbReference type="EMBL" id="ASN27975.1"/>
    </source>
</evidence>
<sequence length="201" mass="22520">MIQFPLKTQEDKDEEESGMVNTEEPKADAASNAQTPTRASVRRRFARRGWGAALVAGLSLVVSLMSTTPASAYVGTNFLRNWATGRCMSLQDGYLHTSPCDDKNYYQFWEPIFIRHDDYDVVTLRNLGTNTCLSVEDGGYLGHPSCSTTSNHQWFKARGTGWDKVEFLSLYWWTCVDSNALGNMYTLGCNGGGNQKWKLGY</sequence>
<protein>
    <submittedName>
        <fullName evidence="3">Uncharacterized protein</fullName>
    </submittedName>
</protein>
<dbReference type="AlphaFoldDB" id="A0A221P858"/>
<dbReference type="OrthoDB" id="3534750at2"/>
<dbReference type="Proteomes" id="UP000031501">
    <property type="component" value="Chromosome"/>
</dbReference>
<evidence type="ECO:0000313" key="4">
    <source>
        <dbReference type="Proteomes" id="UP000031501"/>
    </source>
</evidence>